<proteinExistence type="predicted"/>
<accession>A0A1N6YU22</accession>
<dbReference type="Proteomes" id="UP000186953">
    <property type="component" value="Unassembled WGS sequence"/>
</dbReference>
<dbReference type="EMBL" id="FTMA01000007">
    <property type="protein sequence ID" value="SIR18067.1"/>
    <property type="molecule type" value="Genomic_DNA"/>
</dbReference>
<keyword evidence="2" id="KW-1185">Reference proteome</keyword>
<reference evidence="2" key="1">
    <citation type="submission" date="2017-01" db="EMBL/GenBank/DDBJ databases">
        <authorList>
            <person name="Varghese N."/>
            <person name="Submissions S."/>
        </authorList>
    </citation>
    <scope>NUCLEOTIDE SEQUENCE [LARGE SCALE GENOMIC DNA]</scope>
    <source>
        <strain evidence="2">DSM 15366</strain>
    </source>
</reference>
<organism evidence="1 2">
    <name type="scientific">Maribacter ulvicola</name>
    <dbReference type="NCBI Taxonomy" id="228959"/>
    <lineage>
        <taxon>Bacteria</taxon>
        <taxon>Pseudomonadati</taxon>
        <taxon>Bacteroidota</taxon>
        <taxon>Flavobacteriia</taxon>
        <taxon>Flavobacteriales</taxon>
        <taxon>Flavobacteriaceae</taxon>
        <taxon>Maribacter</taxon>
    </lineage>
</organism>
<dbReference type="AlphaFoldDB" id="A0A1N6YU22"/>
<name>A0A1N6YU22_9FLAO</name>
<evidence type="ECO:0000313" key="1">
    <source>
        <dbReference type="EMBL" id="SIR18067.1"/>
    </source>
</evidence>
<gene>
    <name evidence="1" type="ORF">SAMN05421797_107144</name>
</gene>
<evidence type="ECO:0000313" key="2">
    <source>
        <dbReference type="Proteomes" id="UP000186953"/>
    </source>
</evidence>
<dbReference type="STRING" id="228959.SAMN05421797_107144"/>
<sequence length="137" mass="15802">MTECTPLTTVHTGLARLTGTDRYLAVRNPSFQLLFTPIGTFHTRMNRQWIYLRIGHPINNINAPILIFRRTAFHPTPRVSPIQLSVTPVLPDLLLSHLPNSVLKYQMMQCTEFAEVNLFIQVNMPLYMVLVRKCRVL</sequence>
<protein>
    <submittedName>
        <fullName evidence="1">Uncharacterized protein</fullName>
    </submittedName>
</protein>